<organism evidence="1 2">
    <name type="scientific">Mucuna pruriens</name>
    <name type="common">Velvet bean</name>
    <name type="synonym">Dolichos pruriens</name>
    <dbReference type="NCBI Taxonomy" id="157652"/>
    <lineage>
        <taxon>Eukaryota</taxon>
        <taxon>Viridiplantae</taxon>
        <taxon>Streptophyta</taxon>
        <taxon>Embryophyta</taxon>
        <taxon>Tracheophyta</taxon>
        <taxon>Spermatophyta</taxon>
        <taxon>Magnoliopsida</taxon>
        <taxon>eudicotyledons</taxon>
        <taxon>Gunneridae</taxon>
        <taxon>Pentapetalae</taxon>
        <taxon>rosids</taxon>
        <taxon>fabids</taxon>
        <taxon>Fabales</taxon>
        <taxon>Fabaceae</taxon>
        <taxon>Papilionoideae</taxon>
        <taxon>50 kb inversion clade</taxon>
        <taxon>NPAAA clade</taxon>
        <taxon>indigoferoid/millettioid clade</taxon>
        <taxon>Phaseoleae</taxon>
        <taxon>Mucuna</taxon>
    </lineage>
</organism>
<gene>
    <name evidence="1" type="ORF">CR513_25423</name>
</gene>
<proteinExistence type="predicted"/>
<dbReference type="AlphaFoldDB" id="A0A371GPM6"/>
<evidence type="ECO:0000313" key="2">
    <source>
        <dbReference type="Proteomes" id="UP000257109"/>
    </source>
</evidence>
<feature type="non-terminal residue" evidence="1">
    <location>
        <position position="1"/>
    </location>
</feature>
<protein>
    <submittedName>
        <fullName evidence="1">Uncharacterized protein</fullName>
    </submittedName>
</protein>
<accession>A0A371GPM6</accession>
<comment type="caution">
    <text evidence="1">The sequence shown here is derived from an EMBL/GenBank/DDBJ whole genome shotgun (WGS) entry which is preliminary data.</text>
</comment>
<feature type="non-terminal residue" evidence="1">
    <location>
        <position position="171"/>
    </location>
</feature>
<dbReference type="Proteomes" id="UP000257109">
    <property type="component" value="Unassembled WGS sequence"/>
</dbReference>
<sequence length="171" mass="18995">VNPTLLHQSAFSRVESRSLYQDLLVLVSAKGILASAETSKHSTLRFYITSTTKNDLIKLALLPGTQAPLCLSVPPKSSIDPIYELDPELELTLRRLRKARKIVVNNSSSSDSVINSNQLSTYISASSSNIFVEPGQMENNDRTLKELATPDEVYQPCCIQYPQQERTPTNI</sequence>
<reference evidence="1" key="1">
    <citation type="submission" date="2018-05" db="EMBL/GenBank/DDBJ databases">
        <title>Draft genome of Mucuna pruriens seed.</title>
        <authorList>
            <person name="Nnadi N.E."/>
            <person name="Vos R."/>
            <person name="Hasami M.H."/>
            <person name="Devisetty U.K."/>
            <person name="Aguiy J.C."/>
        </authorList>
    </citation>
    <scope>NUCLEOTIDE SEQUENCE [LARGE SCALE GENOMIC DNA]</scope>
    <source>
        <strain evidence="1">JCA_2017</strain>
    </source>
</reference>
<keyword evidence="2" id="KW-1185">Reference proteome</keyword>
<evidence type="ECO:0000313" key="1">
    <source>
        <dbReference type="EMBL" id="RDX92456.1"/>
    </source>
</evidence>
<name>A0A371GPM6_MUCPR</name>
<dbReference type="EMBL" id="QJKJ01004871">
    <property type="protein sequence ID" value="RDX92456.1"/>
    <property type="molecule type" value="Genomic_DNA"/>
</dbReference>